<dbReference type="EMBL" id="AP021881">
    <property type="protein sequence ID" value="BBP01869.1"/>
    <property type="molecule type" value="Genomic_DNA"/>
</dbReference>
<dbReference type="Proteomes" id="UP000463939">
    <property type="component" value="Chromosome"/>
</dbReference>
<protein>
    <submittedName>
        <fullName evidence="2">Uncharacterized protein</fullName>
    </submittedName>
</protein>
<keyword evidence="1" id="KW-0732">Signal</keyword>
<evidence type="ECO:0000313" key="2">
    <source>
        <dbReference type="EMBL" id="BBP01869.1"/>
    </source>
</evidence>
<dbReference type="KEGG" id="sniv:SFSGTM_25770"/>
<evidence type="ECO:0000313" key="3">
    <source>
        <dbReference type="Proteomes" id="UP000463939"/>
    </source>
</evidence>
<proteinExistence type="predicted"/>
<reference evidence="3" key="1">
    <citation type="submission" date="2019-11" db="EMBL/GenBank/DDBJ databases">
        <title>Isolation and characterization of a novel species in the genus Sulfuriferula.</title>
        <authorList>
            <person name="Mochizuki J."/>
            <person name="Kojima H."/>
            <person name="Fukui M."/>
        </authorList>
    </citation>
    <scope>NUCLEOTIDE SEQUENCE [LARGE SCALE GENOMIC DNA]</scope>
    <source>
        <strain evidence="3">SGTM</strain>
    </source>
</reference>
<accession>A0A809RIX5</accession>
<feature type="chain" id="PRO_5032769628" evidence="1">
    <location>
        <begin position="23"/>
        <end position="539"/>
    </location>
</feature>
<keyword evidence="3" id="KW-1185">Reference proteome</keyword>
<sequence>MRLSNLLIGLMLAGMGAITAHAQSGLDAQQLAQLNSPQLALQQLQGANLSDDELRLKWQLLAQMDDAEAILQAASTLPKNAPPDVARLCNQAAAHAALQQGNGVLSRSYLAALLADRTLDTTVYQQARAAVVRSYLLPPLGNEVASVMLRYQQDFGKDKALLQSYALAMLQAGRADELKWARSQLDDTDAVAELIDISAGQFTDDQSKLRLQAAILAAKDAARLTLLRKLVSAYNAPDLLAQIDERLLNLPEAQITADKIWEEYRSLTQTLGNVRLLLFGSDAGWADLAKESETTNPMMARAVWAYLARSAKDANLRQTAQQQLLTQLHAAKLDRTALRLFASAWPNLPASVFNADTRYQLGAVAWAENQPAVAVNLWRDLPAPPQAVAVADWQVQRARLFARQGLWPLVADAVYAWIPLADTAVESVRWQMLNVALQMPQDSSALLIKLLPVLNPAQQRVAMQRLGAISSNDKEAATWLLNAAENAHDEAAWQARLDAAARLKKAGLLLDAKQQYQAVLAGSDAAAQRALATDALADF</sequence>
<evidence type="ECO:0000256" key="1">
    <source>
        <dbReference type="SAM" id="SignalP"/>
    </source>
</evidence>
<organism evidence="2 3">
    <name type="scientific">Sulfuriferula nivalis</name>
    <dbReference type="NCBI Taxonomy" id="2675298"/>
    <lineage>
        <taxon>Bacteria</taxon>
        <taxon>Pseudomonadati</taxon>
        <taxon>Pseudomonadota</taxon>
        <taxon>Betaproteobacteria</taxon>
        <taxon>Nitrosomonadales</taxon>
        <taxon>Sulfuricellaceae</taxon>
        <taxon>Sulfuriferula</taxon>
    </lineage>
</organism>
<gene>
    <name evidence="2" type="ORF">SFSGTM_25770</name>
</gene>
<feature type="signal peptide" evidence="1">
    <location>
        <begin position="1"/>
        <end position="22"/>
    </location>
</feature>
<dbReference type="AlphaFoldDB" id="A0A809RIX5"/>
<name>A0A809RIX5_9PROT</name>